<proteinExistence type="predicted"/>
<feature type="domain" description="Putative Flp pilus-assembly TadG-like N-terminal" evidence="2">
    <location>
        <begin position="22"/>
        <end position="68"/>
    </location>
</feature>
<dbReference type="EMBL" id="FNST01000001">
    <property type="protein sequence ID" value="SEB31611.1"/>
    <property type="molecule type" value="Genomic_DNA"/>
</dbReference>
<evidence type="ECO:0000313" key="4">
    <source>
        <dbReference type="Proteomes" id="UP000198609"/>
    </source>
</evidence>
<sequence length="155" mass="15700">MRLNPKHAAFCRARRPAGDRGGVAVYLAICVLPLLAIIGIAVDGGGKARAVERADALATEAARAGGQAIDPSQAIPGRAIVADPQAAQAAARSYLRATGTRGSVTVSPDGKTLTVTTHTAYATKFLAVAGVNSLEVTGHGQATLLYGVDSPEEGP</sequence>
<evidence type="ECO:0000313" key="3">
    <source>
        <dbReference type="EMBL" id="SEB31611.1"/>
    </source>
</evidence>
<dbReference type="Proteomes" id="UP000198609">
    <property type="component" value="Unassembled WGS sequence"/>
</dbReference>
<reference evidence="4" key="1">
    <citation type="submission" date="2016-10" db="EMBL/GenBank/DDBJ databases">
        <authorList>
            <person name="Varghese N."/>
            <person name="Submissions S."/>
        </authorList>
    </citation>
    <scope>NUCLEOTIDE SEQUENCE [LARGE SCALE GENOMIC DNA]</scope>
    <source>
        <strain evidence="4">DSM 40318</strain>
    </source>
</reference>
<keyword evidence="4" id="KW-1185">Reference proteome</keyword>
<dbReference type="Pfam" id="PF13400">
    <property type="entry name" value="Tad"/>
    <property type="match status" value="1"/>
</dbReference>
<keyword evidence="1" id="KW-1133">Transmembrane helix</keyword>
<feature type="transmembrane region" description="Helical" evidence="1">
    <location>
        <begin position="21"/>
        <end position="42"/>
    </location>
</feature>
<dbReference type="RefSeq" id="WP_093459910.1">
    <property type="nucleotide sequence ID" value="NZ_FNST01000001.1"/>
</dbReference>
<accession>A0A1H4IC61</accession>
<organism evidence="3 4">
    <name type="scientific">Streptomyces melanosporofaciens</name>
    <dbReference type="NCBI Taxonomy" id="67327"/>
    <lineage>
        <taxon>Bacteria</taxon>
        <taxon>Bacillati</taxon>
        <taxon>Actinomycetota</taxon>
        <taxon>Actinomycetes</taxon>
        <taxon>Kitasatosporales</taxon>
        <taxon>Streptomycetaceae</taxon>
        <taxon>Streptomyces</taxon>
        <taxon>Streptomyces violaceusniger group</taxon>
    </lineage>
</organism>
<keyword evidence="1" id="KW-0472">Membrane</keyword>
<evidence type="ECO:0000259" key="2">
    <source>
        <dbReference type="Pfam" id="PF13400"/>
    </source>
</evidence>
<keyword evidence="1" id="KW-0812">Transmembrane</keyword>
<evidence type="ECO:0000256" key="1">
    <source>
        <dbReference type="SAM" id="Phobius"/>
    </source>
</evidence>
<dbReference type="AlphaFoldDB" id="A0A1H4IC61"/>
<gene>
    <name evidence="3" type="ORF">SAMN04490356_0471</name>
</gene>
<dbReference type="InterPro" id="IPR028087">
    <property type="entry name" value="Tad_N"/>
</dbReference>
<protein>
    <submittedName>
        <fullName evidence="3">Putative Flp pilus-assembly TadE/G-like</fullName>
    </submittedName>
</protein>
<name>A0A1H4IC61_STRMJ</name>